<protein>
    <submittedName>
        <fullName evidence="1">Uncharacterized protein</fullName>
    </submittedName>
</protein>
<proteinExistence type="predicted"/>
<evidence type="ECO:0000313" key="2">
    <source>
        <dbReference type="Proteomes" id="UP000324222"/>
    </source>
</evidence>
<accession>A0A5B7GB08</accession>
<dbReference type="Proteomes" id="UP000324222">
    <property type="component" value="Unassembled WGS sequence"/>
</dbReference>
<gene>
    <name evidence="1" type="ORF">E2C01_048756</name>
</gene>
<sequence length="88" mass="9727">MNSWPLIAFTHSRVTRSVITLTPNTTGLPAIQPTACCQPASQAWAPQYPERGRSASVFKVSVDQCFSSNRGFKALPQECCDKIQRQTL</sequence>
<comment type="caution">
    <text evidence="1">The sequence shown here is derived from an EMBL/GenBank/DDBJ whole genome shotgun (WGS) entry which is preliminary data.</text>
</comment>
<evidence type="ECO:0000313" key="1">
    <source>
        <dbReference type="EMBL" id="MPC54829.1"/>
    </source>
</evidence>
<name>A0A5B7GB08_PORTR</name>
<dbReference type="AlphaFoldDB" id="A0A5B7GB08"/>
<reference evidence="1 2" key="1">
    <citation type="submission" date="2019-05" db="EMBL/GenBank/DDBJ databases">
        <title>Another draft genome of Portunus trituberculatus and its Hox gene families provides insights of decapod evolution.</title>
        <authorList>
            <person name="Jeong J.-H."/>
            <person name="Song I."/>
            <person name="Kim S."/>
            <person name="Choi T."/>
            <person name="Kim D."/>
            <person name="Ryu S."/>
            <person name="Kim W."/>
        </authorList>
    </citation>
    <scope>NUCLEOTIDE SEQUENCE [LARGE SCALE GENOMIC DNA]</scope>
    <source>
        <tissue evidence="1">Muscle</tissue>
    </source>
</reference>
<organism evidence="1 2">
    <name type="scientific">Portunus trituberculatus</name>
    <name type="common">Swimming crab</name>
    <name type="synonym">Neptunus trituberculatus</name>
    <dbReference type="NCBI Taxonomy" id="210409"/>
    <lineage>
        <taxon>Eukaryota</taxon>
        <taxon>Metazoa</taxon>
        <taxon>Ecdysozoa</taxon>
        <taxon>Arthropoda</taxon>
        <taxon>Crustacea</taxon>
        <taxon>Multicrustacea</taxon>
        <taxon>Malacostraca</taxon>
        <taxon>Eumalacostraca</taxon>
        <taxon>Eucarida</taxon>
        <taxon>Decapoda</taxon>
        <taxon>Pleocyemata</taxon>
        <taxon>Brachyura</taxon>
        <taxon>Eubrachyura</taxon>
        <taxon>Portunoidea</taxon>
        <taxon>Portunidae</taxon>
        <taxon>Portuninae</taxon>
        <taxon>Portunus</taxon>
    </lineage>
</organism>
<dbReference type="EMBL" id="VSRR010012669">
    <property type="protein sequence ID" value="MPC54829.1"/>
    <property type="molecule type" value="Genomic_DNA"/>
</dbReference>
<keyword evidence="2" id="KW-1185">Reference proteome</keyword>